<accession>A0A5B7ES33</accession>
<dbReference type="AlphaFoldDB" id="A0A5B7ES33"/>
<keyword evidence="2" id="KW-1185">Reference proteome</keyword>
<sequence length="103" mass="11614">MSLTVGVLYSLCRSTRDYASFIYLEKCLCRAFVDLLRGGVLSSFLPLRIFVKESVIHYAPTVGEVNIDVCEEILGIMTVVMLNNLRMQQSNGLKQKKCDGYKV</sequence>
<evidence type="ECO:0000313" key="2">
    <source>
        <dbReference type="Proteomes" id="UP000324222"/>
    </source>
</evidence>
<proteinExistence type="predicted"/>
<reference evidence="1 2" key="1">
    <citation type="submission" date="2019-05" db="EMBL/GenBank/DDBJ databases">
        <title>Another draft genome of Portunus trituberculatus and its Hox gene families provides insights of decapod evolution.</title>
        <authorList>
            <person name="Jeong J.-H."/>
            <person name="Song I."/>
            <person name="Kim S."/>
            <person name="Choi T."/>
            <person name="Kim D."/>
            <person name="Ryu S."/>
            <person name="Kim W."/>
        </authorList>
    </citation>
    <scope>NUCLEOTIDE SEQUENCE [LARGE SCALE GENOMIC DNA]</scope>
    <source>
        <tissue evidence="1">Muscle</tissue>
    </source>
</reference>
<evidence type="ECO:0000313" key="1">
    <source>
        <dbReference type="EMBL" id="MPC35949.1"/>
    </source>
</evidence>
<organism evidence="1 2">
    <name type="scientific">Portunus trituberculatus</name>
    <name type="common">Swimming crab</name>
    <name type="synonym">Neptunus trituberculatus</name>
    <dbReference type="NCBI Taxonomy" id="210409"/>
    <lineage>
        <taxon>Eukaryota</taxon>
        <taxon>Metazoa</taxon>
        <taxon>Ecdysozoa</taxon>
        <taxon>Arthropoda</taxon>
        <taxon>Crustacea</taxon>
        <taxon>Multicrustacea</taxon>
        <taxon>Malacostraca</taxon>
        <taxon>Eumalacostraca</taxon>
        <taxon>Eucarida</taxon>
        <taxon>Decapoda</taxon>
        <taxon>Pleocyemata</taxon>
        <taxon>Brachyura</taxon>
        <taxon>Eubrachyura</taxon>
        <taxon>Portunoidea</taxon>
        <taxon>Portunidae</taxon>
        <taxon>Portuninae</taxon>
        <taxon>Portunus</taxon>
    </lineage>
</organism>
<dbReference type="Proteomes" id="UP000324222">
    <property type="component" value="Unassembled WGS sequence"/>
</dbReference>
<dbReference type="EMBL" id="VSRR010003389">
    <property type="protein sequence ID" value="MPC35949.1"/>
    <property type="molecule type" value="Genomic_DNA"/>
</dbReference>
<comment type="caution">
    <text evidence="1">The sequence shown here is derived from an EMBL/GenBank/DDBJ whole genome shotgun (WGS) entry which is preliminary data.</text>
</comment>
<protein>
    <submittedName>
        <fullName evidence="1">Uncharacterized protein</fullName>
    </submittedName>
</protein>
<name>A0A5B7ES33_PORTR</name>
<gene>
    <name evidence="1" type="ORF">E2C01_029389</name>
</gene>